<evidence type="ECO:0000256" key="4">
    <source>
        <dbReference type="ARBA" id="ARBA00022801"/>
    </source>
</evidence>
<name>A0A6J6FKA4_9ZZZZ</name>
<dbReference type="InterPro" id="IPR050925">
    <property type="entry name" value="Rhomboid_protease_S54"/>
</dbReference>
<keyword evidence="5 7" id="KW-1133">Transmembrane helix</keyword>
<feature type="transmembrane region" description="Helical" evidence="7">
    <location>
        <begin position="220"/>
        <end position="236"/>
    </location>
</feature>
<dbReference type="EMBL" id="CAEZUE010000032">
    <property type="protein sequence ID" value="CAB4588179.1"/>
    <property type="molecule type" value="Genomic_DNA"/>
</dbReference>
<evidence type="ECO:0000256" key="2">
    <source>
        <dbReference type="ARBA" id="ARBA00009045"/>
    </source>
</evidence>
<organism evidence="9">
    <name type="scientific">freshwater metagenome</name>
    <dbReference type="NCBI Taxonomy" id="449393"/>
    <lineage>
        <taxon>unclassified sequences</taxon>
        <taxon>metagenomes</taxon>
        <taxon>ecological metagenomes</taxon>
    </lineage>
</organism>
<feature type="transmembrane region" description="Helical" evidence="7">
    <location>
        <begin position="196"/>
        <end position="214"/>
    </location>
</feature>
<keyword evidence="4" id="KW-0378">Hydrolase</keyword>
<dbReference type="GO" id="GO:0004252">
    <property type="term" value="F:serine-type endopeptidase activity"/>
    <property type="evidence" value="ECO:0007669"/>
    <property type="project" value="InterPro"/>
</dbReference>
<evidence type="ECO:0000259" key="8">
    <source>
        <dbReference type="Pfam" id="PF01694"/>
    </source>
</evidence>
<evidence type="ECO:0000256" key="6">
    <source>
        <dbReference type="ARBA" id="ARBA00023136"/>
    </source>
</evidence>
<dbReference type="AlphaFoldDB" id="A0A6J6FKA4"/>
<comment type="subcellular location">
    <subcellularLocation>
        <location evidence="1">Membrane</location>
        <topology evidence="1">Multi-pass membrane protein</topology>
    </subcellularLocation>
</comment>
<dbReference type="InterPro" id="IPR022764">
    <property type="entry name" value="Peptidase_S54_rhomboid_dom"/>
</dbReference>
<protein>
    <submittedName>
        <fullName evidence="9">Unannotated protein</fullName>
    </submittedName>
</protein>
<dbReference type="InterPro" id="IPR035952">
    <property type="entry name" value="Rhomboid-like_sf"/>
</dbReference>
<dbReference type="Pfam" id="PF01694">
    <property type="entry name" value="Rhomboid"/>
    <property type="match status" value="1"/>
</dbReference>
<gene>
    <name evidence="9" type="ORF">UFOPK1788_00367</name>
</gene>
<evidence type="ECO:0000256" key="5">
    <source>
        <dbReference type="ARBA" id="ARBA00022989"/>
    </source>
</evidence>
<reference evidence="9" key="1">
    <citation type="submission" date="2020-05" db="EMBL/GenBank/DDBJ databases">
        <authorList>
            <person name="Chiriac C."/>
            <person name="Salcher M."/>
            <person name="Ghai R."/>
            <person name="Kavagutti S V."/>
        </authorList>
    </citation>
    <scope>NUCLEOTIDE SEQUENCE</scope>
</reference>
<comment type="similarity">
    <text evidence="2">Belongs to the peptidase S54 family.</text>
</comment>
<feature type="transmembrane region" description="Helical" evidence="7">
    <location>
        <begin position="109"/>
        <end position="135"/>
    </location>
</feature>
<feature type="transmembrane region" description="Helical" evidence="7">
    <location>
        <begin position="147"/>
        <end position="165"/>
    </location>
</feature>
<keyword evidence="6 7" id="KW-0472">Membrane</keyword>
<evidence type="ECO:0000256" key="7">
    <source>
        <dbReference type="SAM" id="Phobius"/>
    </source>
</evidence>
<dbReference type="SUPFAM" id="SSF144091">
    <property type="entry name" value="Rhomboid-like"/>
    <property type="match status" value="1"/>
</dbReference>
<keyword evidence="3 7" id="KW-0812">Transmembrane</keyword>
<dbReference type="Gene3D" id="1.20.1540.10">
    <property type="entry name" value="Rhomboid-like"/>
    <property type="match status" value="1"/>
</dbReference>
<accession>A0A6J6FKA4</accession>
<evidence type="ECO:0000313" key="9">
    <source>
        <dbReference type="EMBL" id="CAB4588179.1"/>
    </source>
</evidence>
<dbReference type="PANTHER" id="PTHR43731:SF14">
    <property type="entry name" value="PRESENILIN-ASSOCIATED RHOMBOID-LIKE PROTEIN, MITOCHONDRIAL"/>
    <property type="match status" value="1"/>
</dbReference>
<evidence type="ECO:0000256" key="3">
    <source>
        <dbReference type="ARBA" id="ARBA00022692"/>
    </source>
</evidence>
<feature type="transmembrane region" description="Helical" evidence="7">
    <location>
        <begin position="64"/>
        <end position="89"/>
    </location>
</feature>
<evidence type="ECO:0000256" key="1">
    <source>
        <dbReference type="ARBA" id="ARBA00004141"/>
    </source>
</evidence>
<feature type="transmembrane region" description="Helical" evidence="7">
    <location>
        <begin position="171"/>
        <end position="189"/>
    </location>
</feature>
<sequence length="239" mass="25242">MTASSSTCYRHPKRESWVLCQRCGNTICGDCQSAAAVGFHCPDCVSGARPATSKIVSGARLRRAITGTTTVTTTLLILMGVVFVADFFTGGLFTNLFGYIPALTFAEPWRVLTVSFVHGSITHILFNGYSLWVLGNLVERKLGSGRFLAVFVLSSIAGSAAVFFISPAGFVVGASGAIFGLFAALFVVNRGFQGNNISLLVIVGINLALGFILPNVAWEAHIGGLIGGFLATSALVRRK</sequence>
<feature type="domain" description="Peptidase S54 rhomboid" evidence="8">
    <location>
        <begin position="107"/>
        <end position="237"/>
    </location>
</feature>
<dbReference type="PANTHER" id="PTHR43731">
    <property type="entry name" value="RHOMBOID PROTEASE"/>
    <property type="match status" value="1"/>
</dbReference>
<dbReference type="GO" id="GO:0016020">
    <property type="term" value="C:membrane"/>
    <property type="evidence" value="ECO:0007669"/>
    <property type="project" value="UniProtKB-SubCell"/>
</dbReference>
<proteinExistence type="inferred from homology"/>